<dbReference type="RefSeq" id="XP_021859185.2">
    <property type="nucleotide sequence ID" value="XM_022003493.2"/>
</dbReference>
<feature type="compositionally biased region" description="Acidic residues" evidence="1">
    <location>
        <begin position="50"/>
        <end position="62"/>
    </location>
</feature>
<evidence type="ECO:0008006" key="4">
    <source>
        <dbReference type="Google" id="ProtNLM"/>
    </source>
</evidence>
<keyword evidence="2" id="KW-1185">Reference proteome</keyword>
<evidence type="ECO:0000313" key="3">
    <source>
        <dbReference type="RefSeq" id="XP_021859185.2"/>
    </source>
</evidence>
<reference evidence="2" key="1">
    <citation type="journal article" date="2021" name="Nat. Commun.">
        <title>Genomic analyses provide insights into spinach domestication and the genetic basis of agronomic traits.</title>
        <authorList>
            <person name="Cai X."/>
            <person name="Sun X."/>
            <person name="Xu C."/>
            <person name="Sun H."/>
            <person name="Wang X."/>
            <person name="Ge C."/>
            <person name="Zhang Z."/>
            <person name="Wang Q."/>
            <person name="Fei Z."/>
            <person name="Jiao C."/>
            <person name="Wang Q."/>
        </authorList>
    </citation>
    <scope>NUCLEOTIDE SEQUENCE [LARGE SCALE GENOMIC DNA]</scope>
    <source>
        <strain evidence="2">cv. Varoflay</strain>
    </source>
</reference>
<dbReference type="Proteomes" id="UP000813463">
    <property type="component" value="Chromosome 3"/>
</dbReference>
<name>A0A9R0K6E9_SPIOL</name>
<dbReference type="PANTHER" id="PTHR33144">
    <property type="entry name" value="OS10G0409366 PROTEIN-RELATED"/>
    <property type="match status" value="1"/>
</dbReference>
<organism evidence="2 3">
    <name type="scientific">Spinacia oleracea</name>
    <name type="common">Spinach</name>
    <dbReference type="NCBI Taxonomy" id="3562"/>
    <lineage>
        <taxon>Eukaryota</taxon>
        <taxon>Viridiplantae</taxon>
        <taxon>Streptophyta</taxon>
        <taxon>Embryophyta</taxon>
        <taxon>Tracheophyta</taxon>
        <taxon>Spermatophyta</taxon>
        <taxon>Magnoliopsida</taxon>
        <taxon>eudicotyledons</taxon>
        <taxon>Gunneridae</taxon>
        <taxon>Pentapetalae</taxon>
        <taxon>Caryophyllales</taxon>
        <taxon>Chenopodiaceae</taxon>
        <taxon>Chenopodioideae</taxon>
        <taxon>Anserineae</taxon>
        <taxon>Spinacia</taxon>
    </lineage>
</organism>
<proteinExistence type="predicted"/>
<dbReference type="GeneID" id="110798318"/>
<evidence type="ECO:0000313" key="2">
    <source>
        <dbReference type="Proteomes" id="UP000813463"/>
    </source>
</evidence>
<protein>
    <recommendedName>
        <fullName evidence="4">NPK1-activating kinesin-like protein C-terminal domain-containing protein</fullName>
    </recommendedName>
</protein>
<dbReference type="PANTHER" id="PTHR33144:SF52">
    <property type="match status" value="1"/>
</dbReference>
<accession>A0A9R0K6E9</accession>
<feature type="region of interest" description="Disordered" evidence="1">
    <location>
        <begin position="50"/>
        <end position="72"/>
    </location>
</feature>
<feature type="region of interest" description="Disordered" evidence="1">
    <location>
        <begin position="1"/>
        <end position="38"/>
    </location>
</feature>
<reference evidence="3" key="2">
    <citation type="submission" date="2025-08" db="UniProtKB">
        <authorList>
            <consortium name="RefSeq"/>
        </authorList>
    </citation>
    <scope>IDENTIFICATION</scope>
    <source>
        <tissue evidence="3">Leaf</tissue>
    </source>
</reference>
<dbReference type="KEGG" id="soe:110798318"/>
<evidence type="ECO:0000256" key="1">
    <source>
        <dbReference type="SAM" id="MobiDB-lite"/>
    </source>
</evidence>
<gene>
    <name evidence="3" type="primary">LOC110798318</name>
</gene>
<sequence length="137" mass="15925">MGRRKKLRTVTLHSHEDSDTQGASGNIVDTPRNMTPVSASLEELEDQMIDENLENEDVEDSETSTKKRRGPTLMAHIWNQPKETRIVLRWNKCWQPIGDEHSDLAHFIGTVARNPRLCPLVYDEWRLEKNEQKHLIL</sequence>